<sequence length="86" mass="9431">MHVLIDARMKQEVADDVGVAMRRNRKTNSRWLEVAAVKVVGGCSDVSVSGWHQGRRALFVMVEGASMGTTKPLSCVKGSNRRVQCD</sequence>
<reference evidence="1 2" key="1">
    <citation type="journal article" date="2015" name="Sci. Rep.">
        <title>The power of single molecule real-time sequencing technology in the de novo assembly of a eukaryotic genome.</title>
        <authorList>
            <person name="Sakai H."/>
            <person name="Naito K."/>
            <person name="Ogiso-Tanaka E."/>
            <person name="Takahashi Y."/>
            <person name="Iseki K."/>
            <person name="Muto C."/>
            <person name="Satou K."/>
            <person name="Teruya K."/>
            <person name="Shiroma A."/>
            <person name="Shimoji M."/>
            <person name="Hirano T."/>
            <person name="Itoh T."/>
            <person name="Kaga A."/>
            <person name="Tomooka N."/>
        </authorList>
    </citation>
    <scope>NUCLEOTIDE SEQUENCE [LARGE SCALE GENOMIC DNA]</scope>
    <source>
        <strain evidence="2">cv. Shumari</strain>
    </source>
</reference>
<name>A0A0S3RFC8_PHAAN</name>
<dbReference type="Proteomes" id="UP000291084">
    <property type="component" value="Chromosome 2"/>
</dbReference>
<protein>
    <submittedName>
        <fullName evidence="1">Uncharacterized protein</fullName>
    </submittedName>
</protein>
<accession>A0A0S3RFC8</accession>
<dbReference type="AlphaFoldDB" id="A0A0S3RFC8"/>
<evidence type="ECO:0000313" key="1">
    <source>
        <dbReference type="EMBL" id="BAT79248.1"/>
    </source>
</evidence>
<gene>
    <name evidence="1" type="primary">Vigan.02G209700</name>
    <name evidence="1" type="ORF">VIGAN_02209700</name>
</gene>
<dbReference type="EMBL" id="AP015035">
    <property type="protein sequence ID" value="BAT79248.1"/>
    <property type="molecule type" value="Genomic_DNA"/>
</dbReference>
<proteinExistence type="predicted"/>
<evidence type="ECO:0000313" key="2">
    <source>
        <dbReference type="Proteomes" id="UP000291084"/>
    </source>
</evidence>
<keyword evidence="2" id="KW-1185">Reference proteome</keyword>
<organism evidence="1 2">
    <name type="scientific">Vigna angularis var. angularis</name>
    <dbReference type="NCBI Taxonomy" id="157739"/>
    <lineage>
        <taxon>Eukaryota</taxon>
        <taxon>Viridiplantae</taxon>
        <taxon>Streptophyta</taxon>
        <taxon>Embryophyta</taxon>
        <taxon>Tracheophyta</taxon>
        <taxon>Spermatophyta</taxon>
        <taxon>Magnoliopsida</taxon>
        <taxon>eudicotyledons</taxon>
        <taxon>Gunneridae</taxon>
        <taxon>Pentapetalae</taxon>
        <taxon>rosids</taxon>
        <taxon>fabids</taxon>
        <taxon>Fabales</taxon>
        <taxon>Fabaceae</taxon>
        <taxon>Papilionoideae</taxon>
        <taxon>50 kb inversion clade</taxon>
        <taxon>NPAAA clade</taxon>
        <taxon>indigoferoid/millettioid clade</taxon>
        <taxon>Phaseoleae</taxon>
        <taxon>Vigna</taxon>
    </lineage>
</organism>